<dbReference type="InterPro" id="IPR012808">
    <property type="entry name" value="CHP02453"/>
</dbReference>
<dbReference type="PIRSF" id="PIRSF028451">
    <property type="entry name" value="UCP028451"/>
    <property type="match status" value="1"/>
</dbReference>
<evidence type="ECO:0000313" key="1">
    <source>
        <dbReference type="EMBL" id="SDY31520.1"/>
    </source>
</evidence>
<protein>
    <submittedName>
        <fullName evidence="1">TIGR02453 family protein</fullName>
    </submittedName>
</protein>
<dbReference type="PANTHER" id="PTHR36452:SF1">
    <property type="entry name" value="DUF2461 DOMAIN-CONTAINING PROTEIN"/>
    <property type="match status" value="1"/>
</dbReference>
<dbReference type="RefSeq" id="WP_092640693.1">
    <property type="nucleotide sequence ID" value="NZ_FNPX01000001.1"/>
</dbReference>
<evidence type="ECO:0000313" key="2">
    <source>
        <dbReference type="Proteomes" id="UP000198914"/>
    </source>
</evidence>
<dbReference type="InterPro" id="IPR015996">
    <property type="entry name" value="UCP028451"/>
</dbReference>
<dbReference type="AlphaFoldDB" id="A0A1H3IUZ0"/>
<accession>A0A1H3IUZ0</accession>
<dbReference type="OrthoDB" id="9794241at2"/>
<dbReference type="PANTHER" id="PTHR36452">
    <property type="entry name" value="CHROMOSOME 12, WHOLE GENOME SHOTGUN SEQUENCE"/>
    <property type="match status" value="1"/>
</dbReference>
<dbReference type="Proteomes" id="UP000198914">
    <property type="component" value="Unassembled WGS sequence"/>
</dbReference>
<organism evidence="1 2">
    <name type="scientific">Jannaschia faecimaris</name>
    <dbReference type="NCBI Taxonomy" id="1244108"/>
    <lineage>
        <taxon>Bacteria</taxon>
        <taxon>Pseudomonadati</taxon>
        <taxon>Pseudomonadota</taxon>
        <taxon>Alphaproteobacteria</taxon>
        <taxon>Rhodobacterales</taxon>
        <taxon>Roseobacteraceae</taxon>
        <taxon>Jannaschia</taxon>
    </lineage>
</organism>
<sequence>MSDGFTQMLDRAQAFYGQLARNNSKDWFEPRKDQWKTDIEGPAKLFTELMAEEISRITGDGHTGKVFRIYRDVRFSKDKSPLKTRLAMTWRTGDAVDMAPVFYFAIEPAATLVACGVPGFAGEALRRYRVLVDTWGDQLADVITQTGAEIADIGPDPLKRVPKPYDQDHPHADLMRRKSLALSMPLVEGWRDSSEGLLAALTDRIEALAPFRRFLADRL</sequence>
<dbReference type="Pfam" id="PF09365">
    <property type="entry name" value="DUF2461"/>
    <property type="match status" value="1"/>
</dbReference>
<dbReference type="NCBIfam" id="TIGR02453">
    <property type="entry name" value="TIGR02453 family protein"/>
    <property type="match status" value="1"/>
</dbReference>
<name>A0A1H3IUZ0_9RHOB</name>
<gene>
    <name evidence="1" type="ORF">SAMN05444004_101117</name>
</gene>
<reference evidence="2" key="1">
    <citation type="submission" date="2016-10" db="EMBL/GenBank/DDBJ databases">
        <authorList>
            <person name="Varghese N."/>
            <person name="Submissions S."/>
        </authorList>
    </citation>
    <scope>NUCLEOTIDE SEQUENCE [LARGE SCALE GENOMIC DNA]</scope>
    <source>
        <strain evidence="2">DSM 100420</strain>
    </source>
</reference>
<keyword evidence="2" id="KW-1185">Reference proteome</keyword>
<proteinExistence type="predicted"/>
<dbReference type="EMBL" id="FNPX01000001">
    <property type="protein sequence ID" value="SDY31520.1"/>
    <property type="molecule type" value="Genomic_DNA"/>
</dbReference>
<dbReference type="STRING" id="1244108.SAMN05444004_101117"/>